<dbReference type="PANTHER" id="PTHR46558">
    <property type="entry name" value="TRACRIPTIONAL REGULATORY PROTEIN-RELATED-RELATED"/>
    <property type="match status" value="1"/>
</dbReference>
<dbReference type="Pfam" id="PF01381">
    <property type="entry name" value="HTH_3"/>
    <property type="match status" value="1"/>
</dbReference>
<sequence length="134" mass="15458">MSLNESIGQRIKTARIALGYSQEQLGKMLGVVFQSVQQWESGKTTPRNHRLVDLANSLNVSASWLQFGEIQQVEQCKTTPEIEALSKSSFKKIILNAEELNWLTIRKDMNIEMLADLFYQDLKKEITQDRNQKR</sequence>
<evidence type="ECO:0000313" key="4">
    <source>
        <dbReference type="Proteomes" id="UP000281474"/>
    </source>
</evidence>
<organism evidence="3 4">
    <name type="scientific">Parashewanella curva</name>
    <dbReference type="NCBI Taxonomy" id="2338552"/>
    <lineage>
        <taxon>Bacteria</taxon>
        <taxon>Pseudomonadati</taxon>
        <taxon>Pseudomonadota</taxon>
        <taxon>Gammaproteobacteria</taxon>
        <taxon>Alteromonadales</taxon>
        <taxon>Shewanellaceae</taxon>
        <taxon>Parashewanella</taxon>
    </lineage>
</organism>
<dbReference type="InterPro" id="IPR010982">
    <property type="entry name" value="Lambda_DNA-bd_dom_sf"/>
</dbReference>
<evidence type="ECO:0000313" key="3">
    <source>
        <dbReference type="EMBL" id="RLV60977.1"/>
    </source>
</evidence>
<dbReference type="Proteomes" id="UP000281474">
    <property type="component" value="Unassembled WGS sequence"/>
</dbReference>
<reference evidence="3 4" key="1">
    <citation type="submission" date="2018-09" db="EMBL/GenBank/DDBJ databases">
        <title>Phylogeny of the Shewanellaceae, and recommendation for two new genera, Pseudoshewanella and Parashewanella.</title>
        <authorList>
            <person name="Wang G."/>
        </authorList>
    </citation>
    <scope>NUCLEOTIDE SEQUENCE [LARGE SCALE GENOMIC DNA]</scope>
    <source>
        <strain evidence="3 4">C51</strain>
    </source>
</reference>
<dbReference type="GO" id="GO:0003677">
    <property type="term" value="F:DNA binding"/>
    <property type="evidence" value="ECO:0007669"/>
    <property type="project" value="UniProtKB-KW"/>
</dbReference>
<dbReference type="InterPro" id="IPR001387">
    <property type="entry name" value="Cro/C1-type_HTH"/>
</dbReference>
<dbReference type="PANTHER" id="PTHR46558:SF4">
    <property type="entry name" value="DNA-BIDING PHAGE PROTEIN"/>
    <property type="match status" value="1"/>
</dbReference>
<gene>
    <name evidence="3" type="ORF">D5018_03810</name>
</gene>
<dbReference type="SUPFAM" id="SSF47413">
    <property type="entry name" value="lambda repressor-like DNA-binding domains"/>
    <property type="match status" value="1"/>
</dbReference>
<comment type="caution">
    <text evidence="3">The sequence shown here is derived from an EMBL/GenBank/DDBJ whole genome shotgun (WGS) entry which is preliminary data.</text>
</comment>
<evidence type="ECO:0000259" key="2">
    <source>
        <dbReference type="PROSITE" id="PS50943"/>
    </source>
</evidence>
<dbReference type="Gene3D" id="1.10.260.40">
    <property type="entry name" value="lambda repressor-like DNA-binding domains"/>
    <property type="match status" value="1"/>
</dbReference>
<feature type="domain" description="HTH cro/C1-type" evidence="2">
    <location>
        <begin position="11"/>
        <end position="65"/>
    </location>
</feature>
<dbReference type="AlphaFoldDB" id="A0A3L8PZY7"/>
<name>A0A3L8PZY7_9GAMM</name>
<accession>A0A3L8PZY7</accession>
<dbReference type="EMBL" id="QZEI01000009">
    <property type="protein sequence ID" value="RLV60977.1"/>
    <property type="molecule type" value="Genomic_DNA"/>
</dbReference>
<dbReference type="OrthoDB" id="5888984at2"/>
<dbReference type="PROSITE" id="PS50943">
    <property type="entry name" value="HTH_CROC1"/>
    <property type="match status" value="1"/>
</dbReference>
<keyword evidence="1" id="KW-0238">DNA-binding</keyword>
<protein>
    <submittedName>
        <fullName evidence="3">Helix-turn-helix domain-containing protein</fullName>
    </submittedName>
</protein>
<dbReference type="SMART" id="SM00530">
    <property type="entry name" value="HTH_XRE"/>
    <property type="match status" value="1"/>
</dbReference>
<proteinExistence type="predicted"/>
<dbReference type="CDD" id="cd00093">
    <property type="entry name" value="HTH_XRE"/>
    <property type="match status" value="1"/>
</dbReference>
<keyword evidence="4" id="KW-1185">Reference proteome</keyword>
<evidence type="ECO:0000256" key="1">
    <source>
        <dbReference type="ARBA" id="ARBA00023125"/>
    </source>
</evidence>